<name>A0A392WAP9_9FABA</name>
<evidence type="ECO:0000313" key="1">
    <source>
        <dbReference type="EMBL" id="MCI97714.1"/>
    </source>
</evidence>
<comment type="caution">
    <text evidence="1">The sequence shown here is derived from an EMBL/GenBank/DDBJ whole genome shotgun (WGS) entry which is preliminary data.</text>
</comment>
<accession>A0A392WAP9</accession>
<reference evidence="1 2" key="1">
    <citation type="journal article" date="2018" name="Front. Plant Sci.">
        <title>Red Clover (Trifolium pratense) and Zigzag Clover (T. medium) - A Picture of Genomic Similarities and Differences.</title>
        <authorList>
            <person name="Dluhosova J."/>
            <person name="Istvanek J."/>
            <person name="Nedelnik J."/>
            <person name="Repkova J."/>
        </authorList>
    </citation>
    <scope>NUCLEOTIDE SEQUENCE [LARGE SCALE GENOMIC DNA]</scope>
    <source>
        <strain evidence="2">cv. 10/8</strain>
        <tissue evidence="1">Leaf</tissue>
    </source>
</reference>
<dbReference type="Proteomes" id="UP000265520">
    <property type="component" value="Unassembled WGS sequence"/>
</dbReference>
<proteinExistence type="predicted"/>
<feature type="non-terminal residue" evidence="1">
    <location>
        <position position="20"/>
    </location>
</feature>
<dbReference type="EMBL" id="LXQA011451962">
    <property type="protein sequence ID" value="MCI97714.1"/>
    <property type="molecule type" value="Genomic_DNA"/>
</dbReference>
<organism evidence="1 2">
    <name type="scientific">Trifolium medium</name>
    <dbReference type="NCBI Taxonomy" id="97028"/>
    <lineage>
        <taxon>Eukaryota</taxon>
        <taxon>Viridiplantae</taxon>
        <taxon>Streptophyta</taxon>
        <taxon>Embryophyta</taxon>
        <taxon>Tracheophyta</taxon>
        <taxon>Spermatophyta</taxon>
        <taxon>Magnoliopsida</taxon>
        <taxon>eudicotyledons</taxon>
        <taxon>Gunneridae</taxon>
        <taxon>Pentapetalae</taxon>
        <taxon>rosids</taxon>
        <taxon>fabids</taxon>
        <taxon>Fabales</taxon>
        <taxon>Fabaceae</taxon>
        <taxon>Papilionoideae</taxon>
        <taxon>50 kb inversion clade</taxon>
        <taxon>NPAAA clade</taxon>
        <taxon>Hologalegina</taxon>
        <taxon>IRL clade</taxon>
        <taxon>Trifolieae</taxon>
        <taxon>Trifolium</taxon>
    </lineage>
</organism>
<keyword evidence="2" id="KW-1185">Reference proteome</keyword>
<evidence type="ECO:0000313" key="2">
    <source>
        <dbReference type="Proteomes" id="UP000265520"/>
    </source>
</evidence>
<dbReference type="AlphaFoldDB" id="A0A392WAP9"/>
<protein>
    <submittedName>
        <fullName evidence="1">Uncharacterized protein</fullName>
    </submittedName>
</protein>
<sequence length="20" mass="2053">MAVMFSLGWGPVGRRGCGGD</sequence>